<dbReference type="EMBL" id="JAAAHS010000058">
    <property type="protein sequence ID" value="NBE51903.1"/>
    <property type="molecule type" value="Genomic_DNA"/>
</dbReference>
<dbReference type="GO" id="GO:0003700">
    <property type="term" value="F:DNA-binding transcription factor activity"/>
    <property type="evidence" value="ECO:0007669"/>
    <property type="project" value="TreeGrafter"/>
</dbReference>
<dbReference type="SUPFAM" id="SSF46689">
    <property type="entry name" value="Homeodomain-like"/>
    <property type="match status" value="1"/>
</dbReference>
<reference evidence="5" key="1">
    <citation type="submission" date="2020-01" db="EMBL/GenBank/DDBJ databases">
        <title>Whole-genome analyses of novel actinobacteria.</title>
        <authorList>
            <person name="Sahin N."/>
        </authorList>
    </citation>
    <scope>NUCLEOTIDE SEQUENCE</scope>
    <source>
        <strain evidence="5">YC537</strain>
    </source>
</reference>
<evidence type="ECO:0000313" key="5">
    <source>
        <dbReference type="EMBL" id="NBE51903.1"/>
    </source>
</evidence>
<dbReference type="Pfam" id="PF00440">
    <property type="entry name" value="TetR_N"/>
    <property type="match status" value="1"/>
</dbReference>
<dbReference type="Gene3D" id="1.10.357.10">
    <property type="entry name" value="Tetracycline Repressor, domain 2"/>
    <property type="match status" value="1"/>
</dbReference>
<organism evidence="5 6">
    <name type="scientific">Streptomyces boluensis</name>
    <dbReference type="NCBI Taxonomy" id="1775135"/>
    <lineage>
        <taxon>Bacteria</taxon>
        <taxon>Bacillati</taxon>
        <taxon>Actinomycetota</taxon>
        <taxon>Actinomycetes</taxon>
        <taxon>Kitasatosporales</taxon>
        <taxon>Streptomycetaceae</taxon>
        <taxon>Streptomyces</taxon>
    </lineage>
</organism>
<keyword evidence="2" id="KW-0238">DNA-binding</keyword>
<evidence type="ECO:0000313" key="6">
    <source>
        <dbReference type="Proteomes" id="UP000598297"/>
    </source>
</evidence>
<keyword evidence="6" id="KW-1185">Reference proteome</keyword>
<comment type="caution">
    <text evidence="5">The sequence shown here is derived from an EMBL/GenBank/DDBJ whole genome shotgun (WGS) entry which is preliminary data.</text>
</comment>
<evidence type="ECO:0000256" key="3">
    <source>
        <dbReference type="ARBA" id="ARBA00023163"/>
    </source>
</evidence>
<protein>
    <submittedName>
        <fullName evidence="5">TetR family transcriptional regulator</fullName>
    </submittedName>
</protein>
<dbReference type="AlphaFoldDB" id="A0A964UME5"/>
<dbReference type="SUPFAM" id="SSF48498">
    <property type="entry name" value="Tetracyclin repressor-like, C-terminal domain"/>
    <property type="match status" value="1"/>
</dbReference>
<dbReference type="InterPro" id="IPR009057">
    <property type="entry name" value="Homeodomain-like_sf"/>
</dbReference>
<dbReference type="RefSeq" id="WP_161696344.1">
    <property type="nucleotide sequence ID" value="NZ_JAAAHS010000058.1"/>
</dbReference>
<dbReference type="InterPro" id="IPR050109">
    <property type="entry name" value="HTH-type_TetR-like_transc_reg"/>
</dbReference>
<sequence length="205" mass="21796">MVKQERAARTRHTLVQNAAALFDRQGYAATSLAQITKLTGGISAGALNFHFSSKAELAQAVSAAGHEAVACALDALDADGAPLDQLVELTLTLARLLDTDDTVRASVRLERELPVEVSSSRLWLTRVDVLLQQAYEAGQLQPKATPETVAGLVTHLVAGTEARVRRLRTDRPGTDTDAVTSTDAVALLDDIWHLVLPGVAATPGR</sequence>
<keyword evidence="3" id="KW-0804">Transcription</keyword>
<feature type="domain" description="HTH tetR-type" evidence="4">
    <location>
        <begin position="16"/>
        <end position="61"/>
    </location>
</feature>
<gene>
    <name evidence="5" type="ORF">GUY60_10810</name>
</gene>
<dbReference type="Proteomes" id="UP000598297">
    <property type="component" value="Unassembled WGS sequence"/>
</dbReference>
<evidence type="ECO:0000259" key="4">
    <source>
        <dbReference type="Pfam" id="PF00440"/>
    </source>
</evidence>
<dbReference type="PANTHER" id="PTHR30055:SF234">
    <property type="entry name" value="HTH-TYPE TRANSCRIPTIONAL REGULATOR BETI"/>
    <property type="match status" value="1"/>
</dbReference>
<proteinExistence type="predicted"/>
<evidence type="ECO:0000256" key="1">
    <source>
        <dbReference type="ARBA" id="ARBA00023015"/>
    </source>
</evidence>
<accession>A0A964UME5</accession>
<dbReference type="GO" id="GO:0000976">
    <property type="term" value="F:transcription cis-regulatory region binding"/>
    <property type="evidence" value="ECO:0007669"/>
    <property type="project" value="TreeGrafter"/>
</dbReference>
<dbReference type="PANTHER" id="PTHR30055">
    <property type="entry name" value="HTH-TYPE TRANSCRIPTIONAL REGULATOR RUTR"/>
    <property type="match status" value="1"/>
</dbReference>
<name>A0A964UME5_9ACTN</name>
<keyword evidence="1" id="KW-0805">Transcription regulation</keyword>
<dbReference type="InterPro" id="IPR001647">
    <property type="entry name" value="HTH_TetR"/>
</dbReference>
<dbReference type="InterPro" id="IPR036271">
    <property type="entry name" value="Tet_transcr_reg_TetR-rel_C_sf"/>
</dbReference>
<dbReference type="OrthoDB" id="3237195at2"/>
<evidence type="ECO:0000256" key="2">
    <source>
        <dbReference type="ARBA" id="ARBA00023125"/>
    </source>
</evidence>